<proteinExistence type="predicted"/>
<accession>A0A7X0BTD9</accession>
<evidence type="ECO:0000313" key="3">
    <source>
        <dbReference type="Proteomes" id="UP000557193"/>
    </source>
</evidence>
<protein>
    <recommendedName>
        <fullName evidence="4">DUF4845 domain-containing protein</fullName>
    </recommendedName>
</protein>
<dbReference type="InterPro" id="IPR032314">
    <property type="entry name" value="DUF4845"/>
</dbReference>
<dbReference type="EMBL" id="JACHLL010000003">
    <property type="protein sequence ID" value="MBB6342128.1"/>
    <property type="molecule type" value="Genomic_DNA"/>
</dbReference>
<evidence type="ECO:0000256" key="1">
    <source>
        <dbReference type="SAM" id="Phobius"/>
    </source>
</evidence>
<keyword evidence="1" id="KW-0472">Membrane</keyword>
<name>A0A7X0BTD9_9PSED</name>
<sequence>MMLVKSQKGMSLFGWLMLLVVVGFLASTVFKMLPHYLDYMSFEKIISGVEKEASRDIRTIDGFYAHVANGMMINNIRDTNPKDILEVSIEGDEFIAHLKYEKRETMIGNLDLVARFDKEFRVRMP</sequence>
<dbReference type="Pfam" id="PF16137">
    <property type="entry name" value="DUF4845"/>
    <property type="match status" value="1"/>
</dbReference>
<organism evidence="2 3">
    <name type="scientific">Pseudomonas fluvialis</name>
    <dbReference type="NCBI Taxonomy" id="1793966"/>
    <lineage>
        <taxon>Bacteria</taxon>
        <taxon>Pseudomonadati</taxon>
        <taxon>Pseudomonadota</taxon>
        <taxon>Gammaproteobacteria</taxon>
        <taxon>Pseudomonadales</taxon>
        <taxon>Pseudomonadaceae</taxon>
        <taxon>Pseudomonas</taxon>
    </lineage>
</organism>
<dbReference type="AlphaFoldDB" id="A0A7X0BTD9"/>
<keyword evidence="1" id="KW-0812">Transmembrane</keyword>
<keyword evidence="3" id="KW-1185">Reference proteome</keyword>
<comment type="caution">
    <text evidence="2">The sequence shown here is derived from an EMBL/GenBank/DDBJ whole genome shotgun (WGS) entry which is preliminary data.</text>
</comment>
<evidence type="ECO:0008006" key="4">
    <source>
        <dbReference type="Google" id="ProtNLM"/>
    </source>
</evidence>
<reference evidence="2 3" key="1">
    <citation type="submission" date="2020-08" db="EMBL/GenBank/DDBJ databases">
        <title>Functional genomics of gut bacteria from endangered species of beetles.</title>
        <authorList>
            <person name="Carlos-Shanley C."/>
        </authorList>
    </citation>
    <scope>NUCLEOTIDE SEQUENCE [LARGE SCALE GENOMIC DNA]</scope>
    <source>
        <strain evidence="2 3">S00202</strain>
    </source>
</reference>
<evidence type="ECO:0000313" key="2">
    <source>
        <dbReference type="EMBL" id="MBB6342128.1"/>
    </source>
</evidence>
<gene>
    <name evidence="2" type="ORF">HNP49_002296</name>
</gene>
<dbReference type="Proteomes" id="UP000557193">
    <property type="component" value="Unassembled WGS sequence"/>
</dbReference>
<feature type="transmembrane region" description="Helical" evidence="1">
    <location>
        <begin position="12"/>
        <end position="33"/>
    </location>
</feature>
<dbReference type="RefSeq" id="WP_184683370.1">
    <property type="nucleotide sequence ID" value="NZ_JACHLL010000003.1"/>
</dbReference>
<keyword evidence="1" id="KW-1133">Transmembrane helix</keyword>